<accession>A0A1H9GV66</accession>
<keyword evidence="3" id="KW-0804">Transcription</keyword>
<reference evidence="6 7" key="1">
    <citation type="submission" date="2016-10" db="EMBL/GenBank/DDBJ databases">
        <authorList>
            <person name="de Groot N.N."/>
        </authorList>
    </citation>
    <scope>NUCLEOTIDE SEQUENCE [LARGE SCALE GENOMIC DNA]</scope>
    <source>
        <strain evidence="6 7">DSM 25927</strain>
    </source>
</reference>
<proteinExistence type="predicted"/>
<dbReference type="Proteomes" id="UP000199233">
    <property type="component" value="Unassembled WGS sequence"/>
</dbReference>
<dbReference type="AlphaFoldDB" id="A0A1H9GV66"/>
<dbReference type="PANTHER" id="PTHR30055:SF234">
    <property type="entry name" value="HTH-TYPE TRANSCRIPTIONAL REGULATOR BETI"/>
    <property type="match status" value="1"/>
</dbReference>
<dbReference type="InterPro" id="IPR009057">
    <property type="entry name" value="Homeodomain-like_sf"/>
</dbReference>
<feature type="domain" description="HTH tetR-type" evidence="5">
    <location>
        <begin position="12"/>
        <end position="72"/>
    </location>
</feature>
<sequence>MSTKDRRQREMAHREHLFLKAAREVIQQQGLLNLQMSKVAERCDYAVGTLYQHFQSKEDLLVALAGDEIQERVQAFQRVRAWKAPTRDRMLGFAVADMVLAQRFPELFRLQQFAFTEVIWDAAPLSRRQASMAAYAPLRESCEAVVDEAEACGDLDLRGLNKSQVCLAPWSLVVGMHAIVHNEGVADRSTSQEPYRLLLRHCSALLNGLGWRPLCDETDHAALDRLALTVCEEVLHEKWLPCLACRC</sequence>
<evidence type="ECO:0000259" key="5">
    <source>
        <dbReference type="PROSITE" id="PS50977"/>
    </source>
</evidence>
<dbReference type="InterPro" id="IPR001647">
    <property type="entry name" value="HTH_TetR"/>
</dbReference>
<keyword evidence="2 4" id="KW-0238">DNA-binding</keyword>
<dbReference type="Gene3D" id="1.10.357.10">
    <property type="entry name" value="Tetracycline Repressor, domain 2"/>
    <property type="match status" value="1"/>
</dbReference>
<evidence type="ECO:0000256" key="3">
    <source>
        <dbReference type="ARBA" id="ARBA00023163"/>
    </source>
</evidence>
<protein>
    <submittedName>
        <fullName evidence="6">Transcriptional regulator, TetR family</fullName>
    </submittedName>
</protein>
<dbReference type="PANTHER" id="PTHR30055">
    <property type="entry name" value="HTH-TYPE TRANSCRIPTIONAL REGULATOR RUTR"/>
    <property type="match status" value="1"/>
</dbReference>
<evidence type="ECO:0000256" key="1">
    <source>
        <dbReference type="ARBA" id="ARBA00023015"/>
    </source>
</evidence>
<evidence type="ECO:0000256" key="2">
    <source>
        <dbReference type="ARBA" id="ARBA00023125"/>
    </source>
</evidence>
<evidence type="ECO:0000313" key="6">
    <source>
        <dbReference type="EMBL" id="SEQ53981.1"/>
    </source>
</evidence>
<dbReference type="EMBL" id="FOFS01000007">
    <property type="protein sequence ID" value="SEQ53981.1"/>
    <property type="molecule type" value="Genomic_DNA"/>
</dbReference>
<dbReference type="PRINTS" id="PR00455">
    <property type="entry name" value="HTHTETR"/>
</dbReference>
<keyword evidence="7" id="KW-1185">Reference proteome</keyword>
<name>A0A1H9GV66_9GAMM</name>
<dbReference type="PROSITE" id="PS50977">
    <property type="entry name" value="HTH_TETR_2"/>
    <property type="match status" value="1"/>
</dbReference>
<organism evidence="6 7">
    <name type="scientific">Solimonas aquatica</name>
    <dbReference type="NCBI Taxonomy" id="489703"/>
    <lineage>
        <taxon>Bacteria</taxon>
        <taxon>Pseudomonadati</taxon>
        <taxon>Pseudomonadota</taxon>
        <taxon>Gammaproteobacteria</taxon>
        <taxon>Nevskiales</taxon>
        <taxon>Nevskiaceae</taxon>
        <taxon>Solimonas</taxon>
    </lineage>
</organism>
<dbReference type="SUPFAM" id="SSF46689">
    <property type="entry name" value="Homeodomain-like"/>
    <property type="match status" value="1"/>
</dbReference>
<dbReference type="RefSeq" id="WP_245732447.1">
    <property type="nucleotide sequence ID" value="NZ_FOFS01000007.1"/>
</dbReference>
<dbReference type="Pfam" id="PF00440">
    <property type="entry name" value="TetR_N"/>
    <property type="match status" value="1"/>
</dbReference>
<dbReference type="STRING" id="489703.SAMN04488038_107214"/>
<feature type="DNA-binding region" description="H-T-H motif" evidence="4">
    <location>
        <begin position="35"/>
        <end position="54"/>
    </location>
</feature>
<dbReference type="InterPro" id="IPR050109">
    <property type="entry name" value="HTH-type_TetR-like_transc_reg"/>
</dbReference>
<dbReference type="GO" id="GO:0003700">
    <property type="term" value="F:DNA-binding transcription factor activity"/>
    <property type="evidence" value="ECO:0007669"/>
    <property type="project" value="TreeGrafter"/>
</dbReference>
<evidence type="ECO:0000313" key="7">
    <source>
        <dbReference type="Proteomes" id="UP000199233"/>
    </source>
</evidence>
<gene>
    <name evidence="6" type="ORF">SAMN04488038_107214</name>
</gene>
<evidence type="ECO:0000256" key="4">
    <source>
        <dbReference type="PROSITE-ProRule" id="PRU00335"/>
    </source>
</evidence>
<dbReference type="GO" id="GO:0000976">
    <property type="term" value="F:transcription cis-regulatory region binding"/>
    <property type="evidence" value="ECO:0007669"/>
    <property type="project" value="TreeGrafter"/>
</dbReference>
<keyword evidence="1" id="KW-0805">Transcription regulation</keyword>